<comment type="caution">
    <text evidence="2">The sequence shown here is derived from an EMBL/GenBank/DDBJ whole genome shotgun (WGS) entry which is preliminary data.</text>
</comment>
<evidence type="ECO:0000256" key="1">
    <source>
        <dbReference type="SAM" id="MobiDB-lite"/>
    </source>
</evidence>
<gene>
    <name evidence="2" type="ORF">Kpho01_16850</name>
</gene>
<dbReference type="AlphaFoldDB" id="A0A9W6PES5"/>
<proteinExistence type="predicted"/>
<evidence type="ECO:0000313" key="2">
    <source>
        <dbReference type="EMBL" id="GLW53674.1"/>
    </source>
</evidence>
<reference evidence="2" key="1">
    <citation type="submission" date="2023-02" db="EMBL/GenBank/DDBJ databases">
        <title>Kitasatospora phosalacinea NBRC 14362.</title>
        <authorList>
            <person name="Ichikawa N."/>
            <person name="Sato H."/>
            <person name="Tonouchi N."/>
        </authorList>
    </citation>
    <scope>NUCLEOTIDE SEQUENCE</scope>
    <source>
        <strain evidence="2">NBRC 14362</strain>
    </source>
</reference>
<organism evidence="2 3">
    <name type="scientific">Kitasatospora phosalacinea</name>
    <dbReference type="NCBI Taxonomy" id="2065"/>
    <lineage>
        <taxon>Bacteria</taxon>
        <taxon>Bacillati</taxon>
        <taxon>Actinomycetota</taxon>
        <taxon>Actinomycetes</taxon>
        <taxon>Kitasatosporales</taxon>
        <taxon>Streptomycetaceae</taxon>
        <taxon>Kitasatospora</taxon>
    </lineage>
</organism>
<dbReference type="EMBL" id="BSRX01000008">
    <property type="protein sequence ID" value="GLW53674.1"/>
    <property type="molecule type" value="Genomic_DNA"/>
</dbReference>
<evidence type="ECO:0000313" key="3">
    <source>
        <dbReference type="Proteomes" id="UP001165143"/>
    </source>
</evidence>
<feature type="region of interest" description="Disordered" evidence="1">
    <location>
        <begin position="1"/>
        <end position="57"/>
    </location>
</feature>
<sequence>MRPRYEPGPVGASSSPWIASTGEDEEEVVRRTAAAWSDSAAPGRHYAGRTSAHAPQEGPVHRLLSRLAAPALALGALGTLGATAAPSDSDLRVVRLDPDPVAPGGTTTVHAFVANGGPETAGSPFTVVVDLPPGFSPAGPYFPSSCTATGRTVSCTFPAGLPPLRSATALVPVRADAGLPHGLRTAGRVRVVSADDHDPANNRTPFTLTVS</sequence>
<dbReference type="Proteomes" id="UP001165143">
    <property type="component" value="Unassembled WGS sequence"/>
</dbReference>
<accession>A0A9W6PES5</accession>
<evidence type="ECO:0008006" key="4">
    <source>
        <dbReference type="Google" id="ProtNLM"/>
    </source>
</evidence>
<name>A0A9W6PES5_9ACTN</name>
<protein>
    <recommendedName>
        <fullName evidence="4">DUF11 domain-containing protein</fullName>
    </recommendedName>
</protein>